<proteinExistence type="predicted"/>
<dbReference type="EMBL" id="FQUK01000044">
    <property type="protein sequence ID" value="SHF23174.1"/>
    <property type="molecule type" value="Genomic_DNA"/>
</dbReference>
<dbReference type="OrthoDB" id="6504692at2"/>
<dbReference type="Proteomes" id="UP000242857">
    <property type="component" value="Unassembled WGS sequence"/>
</dbReference>
<accession>A0A1M4ZYY3</accession>
<reference evidence="3" key="1">
    <citation type="submission" date="2016-11" db="EMBL/GenBank/DDBJ databases">
        <authorList>
            <person name="Varghese N."/>
            <person name="Submissions S."/>
        </authorList>
    </citation>
    <scope>NUCLEOTIDE SEQUENCE [LARGE SCALE GENOMIC DNA]</scope>
    <source>
        <strain evidence="3">DSM 14834</strain>
    </source>
</reference>
<evidence type="ECO:0000259" key="1">
    <source>
        <dbReference type="Pfam" id="PF11622"/>
    </source>
</evidence>
<dbReference type="AlphaFoldDB" id="A0A1M4ZYY3"/>
<keyword evidence="3" id="KW-1185">Reference proteome</keyword>
<name>A0A1M4ZYY3_9GAMM</name>
<dbReference type="Pfam" id="PF11622">
    <property type="entry name" value="DUF3251"/>
    <property type="match status" value="1"/>
</dbReference>
<evidence type="ECO:0000313" key="3">
    <source>
        <dbReference type="Proteomes" id="UP000242857"/>
    </source>
</evidence>
<dbReference type="STRING" id="213588.SAMN02745204_02067"/>
<organism evidence="2 3">
    <name type="scientific">Thermomonas hydrothermalis</name>
    <dbReference type="NCBI Taxonomy" id="213588"/>
    <lineage>
        <taxon>Bacteria</taxon>
        <taxon>Pseudomonadati</taxon>
        <taxon>Pseudomonadota</taxon>
        <taxon>Gammaproteobacteria</taxon>
        <taxon>Lysobacterales</taxon>
        <taxon>Lysobacteraceae</taxon>
        <taxon>Thermomonas</taxon>
    </lineage>
</organism>
<protein>
    <recommendedName>
        <fullName evidence="1">DUF3251 domain-containing protein</fullName>
    </recommendedName>
</protein>
<dbReference type="InterPro" id="IPR037125">
    <property type="entry name" value="YajI-like_sf"/>
</dbReference>
<evidence type="ECO:0000313" key="2">
    <source>
        <dbReference type="EMBL" id="SHF23174.1"/>
    </source>
</evidence>
<dbReference type="Gene3D" id="2.60.40.1620">
    <property type="entry name" value="Lipoprotein YajI-like"/>
    <property type="match status" value="1"/>
</dbReference>
<gene>
    <name evidence="2" type="ORF">SAMN02745204_02067</name>
</gene>
<sequence>MKEELRAVKDQLSKLQEKQQQDDLNNLVKDLDGIAYLQPGDSGYSVVRYDLGTLTIQIADIAPYANGSKVALKLGNPLYSTVEGLKAKIEWGRVDENGFPDNESVKSKEVTLNESLRPGAWTTVPIFLDGIPPTDLGFVRIRDVSHTGIRLNR</sequence>
<feature type="domain" description="DUF3251" evidence="1">
    <location>
        <begin position="4"/>
        <end position="146"/>
    </location>
</feature>
<dbReference type="InterPro" id="IPR021658">
    <property type="entry name" value="DUF3251"/>
</dbReference>